<feature type="signal peptide" evidence="2">
    <location>
        <begin position="1"/>
        <end position="25"/>
    </location>
</feature>
<feature type="region of interest" description="Disordered" evidence="1">
    <location>
        <begin position="156"/>
        <end position="230"/>
    </location>
</feature>
<proteinExistence type="predicted"/>
<feature type="compositionally biased region" description="Low complexity" evidence="1">
    <location>
        <begin position="65"/>
        <end position="79"/>
    </location>
</feature>
<sequence length="230" mass="24738">MPGPAHRMEIASSSVLPRLLWLLLSSPWDPLRRLVRTLRRVRTGQCSKLRPAMATRISRNAPNFSTTTTSTASSTPSSPTRFRVILGHLGTSLEEEAEALLLGPEAPQLLEGAPEAPAPAGELAIMRWPPRDTWGQDLSLLRRACLVLLGAEAWDRDLMRPGPPPPAAARRGDGPEEQRACADQPAAEACQPQRRGAVVAGPLSRPGPPEEEGEEGQDPFPSGSGWFAAV</sequence>
<comment type="caution">
    <text evidence="3">The sequence shown here is derived from an EMBL/GenBank/DDBJ whole genome shotgun (WGS) entry which is preliminary data.</text>
</comment>
<dbReference type="Proteomes" id="UP001189429">
    <property type="component" value="Unassembled WGS sequence"/>
</dbReference>
<feature type="chain" id="PRO_5045043275" evidence="2">
    <location>
        <begin position="26"/>
        <end position="230"/>
    </location>
</feature>
<feature type="region of interest" description="Disordered" evidence="1">
    <location>
        <begin position="58"/>
        <end position="79"/>
    </location>
</feature>
<evidence type="ECO:0000313" key="4">
    <source>
        <dbReference type="Proteomes" id="UP001189429"/>
    </source>
</evidence>
<feature type="compositionally biased region" description="Basic and acidic residues" evidence="1">
    <location>
        <begin position="170"/>
        <end position="180"/>
    </location>
</feature>
<gene>
    <name evidence="3" type="ORF">PCOR1329_LOCUS20587</name>
</gene>
<name>A0ABN9RGQ9_9DINO</name>
<keyword evidence="4" id="KW-1185">Reference proteome</keyword>
<evidence type="ECO:0000256" key="2">
    <source>
        <dbReference type="SAM" id="SignalP"/>
    </source>
</evidence>
<evidence type="ECO:0000313" key="3">
    <source>
        <dbReference type="EMBL" id="CAK0818241.1"/>
    </source>
</evidence>
<accession>A0ABN9RGQ9</accession>
<dbReference type="EMBL" id="CAUYUJ010006670">
    <property type="protein sequence ID" value="CAK0818241.1"/>
    <property type="molecule type" value="Genomic_DNA"/>
</dbReference>
<organism evidence="3 4">
    <name type="scientific">Prorocentrum cordatum</name>
    <dbReference type="NCBI Taxonomy" id="2364126"/>
    <lineage>
        <taxon>Eukaryota</taxon>
        <taxon>Sar</taxon>
        <taxon>Alveolata</taxon>
        <taxon>Dinophyceae</taxon>
        <taxon>Prorocentrales</taxon>
        <taxon>Prorocentraceae</taxon>
        <taxon>Prorocentrum</taxon>
    </lineage>
</organism>
<reference evidence="3" key="1">
    <citation type="submission" date="2023-10" db="EMBL/GenBank/DDBJ databases">
        <authorList>
            <person name="Chen Y."/>
            <person name="Shah S."/>
            <person name="Dougan E. K."/>
            <person name="Thang M."/>
            <person name="Chan C."/>
        </authorList>
    </citation>
    <scope>NUCLEOTIDE SEQUENCE [LARGE SCALE GENOMIC DNA]</scope>
</reference>
<evidence type="ECO:0000256" key="1">
    <source>
        <dbReference type="SAM" id="MobiDB-lite"/>
    </source>
</evidence>
<protein>
    <submittedName>
        <fullName evidence="3">Uncharacterized protein</fullName>
    </submittedName>
</protein>
<keyword evidence="2" id="KW-0732">Signal</keyword>